<feature type="coiled-coil region" evidence="1">
    <location>
        <begin position="49"/>
        <end position="83"/>
    </location>
</feature>
<dbReference type="RefSeq" id="WP_023021067.1">
    <property type="nucleotide sequence ID" value="NZ_CP175769.1"/>
</dbReference>
<evidence type="ECO:0000256" key="1">
    <source>
        <dbReference type="SAM" id="Coils"/>
    </source>
</evidence>
<dbReference type="Proteomes" id="UP001174347">
    <property type="component" value="Unassembled WGS sequence"/>
</dbReference>
<dbReference type="Pfam" id="PF04899">
    <property type="entry name" value="MbeD_MobD"/>
    <property type="match status" value="1"/>
</dbReference>
<comment type="caution">
    <text evidence="2">The sequence shown here is derived from an EMBL/GenBank/DDBJ whole genome shotgun (WGS) entry which is preliminary data.</text>
</comment>
<name>A0ABT8Q2Y5_9CORY</name>
<evidence type="ECO:0000313" key="3">
    <source>
        <dbReference type="Proteomes" id="UP001174347"/>
    </source>
</evidence>
<sequence length="115" mass="13040">MTPLTTIIATGTTSTITGIASWITATINARSKEKQTQEQTRYPEWKAFVDTIQQETHQLTDRVNNLQDQVDTLRGRVNTLSHKYNSALSHITEWRQAHPEEIPHHPAPTAIKPDL</sequence>
<keyword evidence="3" id="KW-1185">Reference proteome</keyword>
<dbReference type="InterPro" id="IPR006983">
    <property type="entry name" value="MbeD_MobD"/>
</dbReference>
<protein>
    <submittedName>
        <fullName evidence="2">MbeD/MobD family mobilization/exclusion protein</fullName>
    </submittedName>
</protein>
<accession>A0ABT8Q2Y5</accession>
<gene>
    <name evidence="2" type="ORF">Q0N36_03755</name>
</gene>
<evidence type="ECO:0000313" key="2">
    <source>
        <dbReference type="EMBL" id="MDN8619700.1"/>
    </source>
</evidence>
<reference evidence="2" key="1">
    <citation type="submission" date="2023-07" db="EMBL/GenBank/DDBJ databases">
        <title>Insights into the diversity of cutaneous corynebacteria.</title>
        <authorList>
            <person name="Bruggemann H."/>
            <person name="Poehlein A."/>
        </authorList>
    </citation>
    <scope>NUCLEOTIDE SEQUENCE</scope>
    <source>
        <strain evidence="2">P7_F1</strain>
    </source>
</reference>
<keyword evidence="1" id="KW-0175">Coiled coil</keyword>
<dbReference type="EMBL" id="JAUKFM010000002">
    <property type="protein sequence ID" value="MDN8619700.1"/>
    <property type="molecule type" value="Genomic_DNA"/>
</dbReference>
<organism evidence="2 3">
    <name type="scientific">Corynebacterium kefirresidentii</name>
    <dbReference type="NCBI Taxonomy" id="1979527"/>
    <lineage>
        <taxon>Bacteria</taxon>
        <taxon>Bacillati</taxon>
        <taxon>Actinomycetota</taxon>
        <taxon>Actinomycetes</taxon>
        <taxon>Mycobacteriales</taxon>
        <taxon>Corynebacteriaceae</taxon>
        <taxon>Corynebacterium</taxon>
    </lineage>
</organism>
<proteinExistence type="predicted"/>